<dbReference type="AlphaFoldDB" id="A0AAW6BBL6"/>
<accession>A0AAW6BBL6</accession>
<reference evidence="2" key="2">
    <citation type="submission" date="2022-10" db="EMBL/GenBank/DDBJ databases">
        <authorList>
            <person name="Kostovova I."/>
            <person name="Moravkova M."/>
            <person name="Pechar R."/>
        </authorList>
    </citation>
    <scope>NUCLEOTIDE SEQUENCE</scope>
    <source>
        <strain evidence="2">M597B</strain>
    </source>
</reference>
<evidence type="ECO:0000256" key="1">
    <source>
        <dbReference type="SAM" id="Phobius"/>
    </source>
</evidence>
<keyword evidence="1" id="KW-0812">Transmembrane</keyword>
<keyword evidence="1" id="KW-1133">Transmembrane helix</keyword>
<sequence>MLKIVVPLIIGLLMIIGGCYTIVAAKRYFKNVKTEGTDNVFSPLAIYYGFAIGFMMILVGISVLCVMFS</sequence>
<evidence type="ECO:0000313" key="3">
    <source>
        <dbReference type="Proteomes" id="UP001141961"/>
    </source>
</evidence>
<comment type="caution">
    <text evidence="2">The sequence shown here is derived from an EMBL/GenBank/DDBJ whole genome shotgun (WGS) entry which is preliminary data.</text>
</comment>
<gene>
    <name evidence="2" type="ORF">ODV14_06555</name>
</gene>
<protein>
    <recommendedName>
        <fullName evidence="4">Immunity protein</fullName>
    </recommendedName>
</protein>
<dbReference type="Proteomes" id="UP001141961">
    <property type="component" value="Unassembled WGS sequence"/>
</dbReference>
<keyword evidence="1" id="KW-0472">Membrane</keyword>
<dbReference type="RefSeq" id="WP_224429787.1">
    <property type="nucleotide sequence ID" value="NZ_CP083726.1"/>
</dbReference>
<dbReference type="EMBL" id="JAOTHD010000018">
    <property type="protein sequence ID" value="MDB6246979.1"/>
    <property type="molecule type" value="Genomic_DNA"/>
</dbReference>
<feature type="transmembrane region" description="Helical" evidence="1">
    <location>
        <begin position="45"/>
        <end position="68"/>
    </location>
</feature>
<feature type="transmembrane region" description="Helical" evidence="1">
    <location>
        <begin position="5"/>
        <end position="25"/>
    </location>
</feature>
<name>A0AAW6BBL6_LACAM</name>
<organism evidence="2 3">
    <name type="scientific">Lactobacillus amylovorus</name>
    <dbReference type="NCBI Taxonomy" id="1604"/>
    <lineage>
        <taxon>Bacteria</taxon>
        <taxon>Bacillati</taxon>
        <taxon>Bacillota</taxon>
        <taxon>Bacilli</taxon>
        <taxon>Lactobacillales</taxon>
        <taxon>Lactobacillaceae</taxon>
        <taxon>Lactobacillus</taxon>
    </lineage>
</organism>
<evidence type="ECO:0008006" key="4">
    <source>
        <dbReference type="Google" id="ProtNLM"/>
    </source>
</evidence>
<evidence type="ECO:0000313" key="2">
    <source>
        <dbReference type="EMBL" id="MDB6246979.1"/>
    </source>
</evidence>
<reference evidence="2" key="1">
    <citation type="journal article" date="2022" name="Microorganisms">
        <title>Antibiotic Susceptibility, Resistance Gene Determinants and Corresponding Genomic Regions in Lactobacillus amylovorus Isolates Derived from Wild Boars and Domestic Pigs.</title>
        <authorList>
            <person name="Moravkova M."/>
            <person name="Kostovova I."/>
            <person name="Kavanova K."/>
            <person name="Pechar R."/>
            <person name="Stanek S."/>
            <person name="Brychta A."/>
            <person name="Zeman M."/>
            <person name="Kubasova T."/>
        </authorList>
    </citation>
    <scope>NUCLEOTIDE SEQUENCE</scope>
    <source>
        <strain evidence="2">M597B</strain>
    </source>
</reference>
<dbReference type="PROSITE" id="PS51257">
    <property type="entry name" value="PROKAR_LIPOPROTEIN"/>
    <property type="match status" value="1"/>
</dbReference>
<proteinExistence type="predicted"/>